<dbReference type="RefSeq" id="WP_008582522.1">
    <property type="nucleotide sequence ID" value="NZ_CP007035.1"/>
</dbReference>
<proteinExistence type="predicted"/>
<accession>W0F4V1</accession>
<evidence type="ECO:0000313" key="1">
    <source>
        <dbReference type="EMBL" id="AHF18105.1"/>
    </source>
</evidence>
<evidence type="ECO:0000313" key="2">
    <source>
        <dbReference type="Proteomes" id="UP000003586"/>
    </source>
</evidence>
<protein>
    <submittedName>
        <fullName evidence="1">Uncharacterized protein</fullName>
    </submittedName>
</protein>
<dbReference type="Proteomes" id="UP000003586">
    <property type="component" value="Chromosome"/>
</dbReference>
<organism evidence="1 2">
    <name type="scientific">Niabella soli DSM 19437</name>
    <dbReference type="NCBI Taxonomy" id="929713"/>
    <lineage>
        <taxon>Bacteria</taxon>
        <taxon>Pseudomonadati</taxon>
        <taxon>Bacteroidota</taxon>
        <taxon>Chitinophagia</taxon>
        <taxon>Chitinophagales</taxon>
        <taxon>Chitinophagaceae</taxon>
        <taxon>Niabella</taxon>
    </lineage>
</organism>
<reference evidence="1 2" key="1">
    <citation type="submission" date="2013-12" db="EMBL/GenBank/DDBJ databases">
        <authorList>
            <consortium name="DOE Joint Genome Institute"/>
            <person name="Eisen J."/>
            <person name="Huntemann M."/>
            <person name="Han J."/>
            <person name="Chen A."/>
            <person name="Kyrpides N."/>
            <person name="Mavromatis K."/>
            <person name="Markowitz V."/>
            <person name="Palaniappan K."/>
            <person name="Ivanova N."/>
            <person name="Schaumberg A."/>
            <person name="Pati A."/>
            <person name="Liolios K."/>
            <person name="Nordberg H.P."/>
            <person name="Cantor M.N."/>
            <person name="Hua S.X."/>
            <person name="Woyke T."/>
        </authorList>
    </citation>
    <scope>NUCLEOTIDE SEQUENCE [LARGE SCALE GENOMIC DNA]</scope>
    <source>
        <strain evidence="2">DSM 19437</strain>
    </source>
</reference>
<dbReference type="KEGG" id="nso:NIASO_20665"/>
<name>W0F4V1_9BACT</name>
<dbReference type="HOGENOM" id="CLU_1979174_0_0_10"/>
<sequence>MIDDLNLDQLRKTGRIGYYFRYPLHRNNFHELKIGDRLYGHYTAKPLYGRLTPEGRVDKSAGFNGEVAVLYIPLEAKNTEATELLVAHTTPGNLQLPNGKRNWKIINEVAAKALIKRIMGNESLAQ</sequence>
<dbReference type="AlphaFoldDB" id="W0F4V1"/>
<keyword evidence="2" id="KW-1185">Reference proteome</keyword>
<dbReference type="EMBL" id="CP007035">
    <property type="protein sequence ID" value="AHF18105.1"/>
    <property type="molecule type" value="Genomic_DNA"/>
</dbReference>
<gene>
    <name evidence="1" type="ORF">NIASO_20665</name>
</gene>